<protein>
    <submittedName>
        <fullName evidence="1">Uncharacterized protein</fullName>
    </submittedName>
</protein>
<evidence type="ECO:0000313" key="1">
    <source>
        <dbReference type="EMBL" id="UQX10445.1"/>
    </source>
</evidence>
<keyword evidence="2" id="KW-1185">Reference proteome</keyword>
<dbReference type="Proteomes" id="UP001056610">
    <property type="component" value="Chromosome"/>
</dbReference>
<sequence length="107" mass="11357">MATVDTDYFTSIELTGTCGMASNYLATPPGLTVAVTPSVTSTIYRPGAGMGMLGMGDMLGIDGIGDMDGMFFMSSIIFFMSAFMDSQQLCMSLFFTGPPQLGCAMRR</sequence>
<dbReference type="EMBL" id="CP097320">
    <property type="protein sequence ID" value="UQX10445.1"/>
    <property type="molecule type" value="Genomic_DNA"/>
</dbReference>
<accession>A0ABY4QHF0</accession>
<organism evidence="1 2">
    <name type="scientific">Candidatus Mycobacterium methanotrophicum</name>
    <dbReference type="NCBI Taxonomy" id="2943498"/>
    <lineage>
        <taxon>Bacteria</taxon>
        <taxon>Bacillati</taxon>
        <taxon>Actinomycetota</taxon>
        <taxon>Actinomycetes</taxon>
        <taxon>Mycobacteriales</taxon>
        <taxon>Mycobacteriaceae</taxon>
        <taxon>Mycobacterium</taxon>
    </lineage>
</organism>
<proteinExistence type="predicted"/>
<evidence type="ECO:0000313" key="2">
    <source>
        <dbReference type="Proteomes" id="UP001056610"/>
    </source>
</evidence>
<reference evidence="1" key="1">
    <citation type="submission" date="2022-05" db="EMBL/GenBank/DDBJ databases">
        <title>A methanotrophic Mycobacterium dominates a cave microbial ecosystem.</title>
        <authorList>
            <person name="Van Spanning R.J.M."/>
            <person name="Guan Q."/>
            <person name="Melkonian C."/>
            <person name="Gallant J."/>
            <person name="Polerecky L."/>
            <person name="Flot J.-F."/>
            <person name="Brandt B.W."/>
            <person name="Braster M."/>
            <person name="Iturbe Espinoza P."/>
            <person name="Aerts J."/>
            <person name="Meima-Franke M."/>
            <person name="Piersma S.R."/>
            <person name="Bunduc C."/>
            <person name="Ummels R."/>
            <person name="Pain A."/>
            <person name="Fleming E.J."/>
            <person name="van der Wel N."/>
            <person name="Gherman V.D."/>
            <person name="Sarbu S.M."/>
            <person name="Bodelier P.L.E."/>
            <person name="Bitter W."/>
        </authorList>
    </citation>
    <scope>NUCLEOTIDE SEQUENCE</scope>
    <source>
        <strain evidence="1">Sulfur Cave</strain>
    </source>
</reference>
<name>A0ABY4QHF0_9MYCO</name>
<dbReference type="RefSeq" id="WP_219069970.1">
    <property type="nucleotide sequence ID" value="NZ_CAJUXY010000070.1"/>
</dbReference>
<gene>
    <name evidence="1" type="ORF">M5I08_20545</name>
</gene>